<feature type="region of interest" description="Disordered" evidence="2">
    <location>
        <begin position="350"/>
        <end position="369"/>
    </location>
</feature>
<dbReference type="SUPFAM" id="SSF53474">
    <property type="entry name" value="alpha/beta-Hydrolases"/>
    <property type="match status" value="1"/>
</dbReference>
<reference evidence="4 5" key="1">
    <citation type="submission" date="2016-08" db="EMBL/GenBank/DDBJ databases">
        <title>Genome sequence of Clavibacter michiganensis spp strain CFBP8019.</title>
        <authorList>
            <person name="Thapa S.P."/>
            <person name="Coaker G."/>
            <person name="Jacques M.-A."/>
        </authorList>
    </citation>
    <scope>NUCLEOTIDE SEQUENCE [LARGE SCALE GENOMIC DNA]</scope>
    <source>
        <strain evidence="4">CFBP8019</strain>
    </source>
</reference>
<dbReference type="Gene3D" id="1.10.3020.10">
    <property type="entry name" value="alpha-amino acid ester hydrolase ( Helical cap domain)"/>
    <property type="match status" value="1"/>
</dbReference>
<dbReference type="RefSeq" id="WP_086513412.1">
    <property type="nucleotide sequence ID" value="NZ_MDJZ01000004.1"/>
</dbReference>
<dbReference type="InterPro" id="IPR005674">
    <property type="entry name" value="CocE/Ser_esterase"/>
</dbReference>
<dbReference type="Pfam" id="PF08530">
    <property type="entry name" value="PepX_C"/>
    <property type="match status" value="1"/>
</dbReference>
<feature type="domain" description="Xaa-Pro dipeptidyl-peptidase C-terminal" evidence="3">
    <location>
        <begin position="299"/>
        <end position="504"/>
    </location>
</feature>
<feature type="compositionally biased region" description="Low complexity" evidence="2">
    <location>
        <begin position="517"/>
        <end position="531"/>
    </location>
</feature>
<organism evidence="4 5">
    <name type="scientific">Clavibacter michiganensis</name>
    <dbReference type="NCBI Taxonomy" id="28447"/>
    <lineage>
        <taxon>Bacteria</taxon>
        <taxon>Bacillati</taxon>
        <taxon>Actinomycetota</taxon>
        <taxon>Actinomycetes</taxon>
        <taxon>Micrococcales</taxon>
        <taxon>Microbacteriaceae</taxon>
        <taxon>Clavibacter</taxon>
    </lineage>
</organism>
<protein>
    <submittedName>
        <fullName evidence="4">Cocaine esterase</fullName>
    </submittedName>
</protein>
<comment type="caution">
    <text evidence="4">The sequence shown here is derived from an EMBL/GenBank/DDBJ whole genome shotgun (WGS) entry which is preliminary data.</text>
</comment>
<evidence type="ECO:0000313" key="5">
    <source>
        <dbReference type="Proteomes" id="UP000195101"/>
    </source>
</evidence>
<dbReference type="Gene3D" id="2.60.120.260">
    <property type="entry name" value="Galactose-binding domain-like"/>
    <property type="match status" value="1"/>
</dbReference>
<name>A0A251YU33_9MICO</name>
<dbReference type="InterPro" id="IPR029058">
    <property type="entry name" value="AB_hydrolase_fold"/>
</dbReference>
<gene>
    <name evidence="4" type="primary">cocE_1</name>
    <name evidence="4" type="ORF">BFL37_01475</name>
</gene>
<accession>A0A251YU33</accession>
<proteinExistence type="predicted"/>
<feature type="region of interest" description="Disordered" evidence="2">
    <location>
        <begin position="515"/>
        <end position="540"/>
    </location>
</feature>
<dbReference type="SMART" id="SM00939">
    <property type="entry name" value="PepX_C"/>
    <property type="match status" value="1"/>
</dbReference>
<evidence type="ECO:0000256" key="1">
    <source>
        <dbReference type="ARBA" id="ARBA00022801"/>
    </source>
</evidence>
<dbReference type="Proteomes" id="UP000195101">
    <property type="component" value="Unassembled WGS sequence"/>
</dbReference>
<dbReference type="NCBIfam" id="TIGR00976">
    <property type="entry name" value="CocE_NonD"/>
    <property type="match status" value="1"/>
</dbReference>
<dbReference type="Gene3D" id="3.40.50.1820">
    <property type="entry name" value="alpha/beta hydrolase"/>
    <property type="match status" value="1"/>
</dbReference>
<dbReference type="GO" id="GO:0008239">
    <property type="term" value="F:dipeptidyl-peptidase activity"/>
    <property type="evidence" value="ECO:0007669"/>
    <property type="project" value="InterPro"/>
</dbReference>
<dbReference type="InterPro" id="IPR000383">
    <property type="entry name" value="Xaa-Pro-like_dom"/>
</dbReference>
<keyword evidence="5" id="KW-1185">Reference proteome</keyword>
<dbReference type="Pfam" id="PF02129">
    <property type="entry name" value="Peptidase_S15"/>
    <property type="match status" value="1"/>
</dbReference>
<dbReference type="InterPro" id="IPR008979">
    <property type="entry name" value="Galactose-bd-like_sf"/>
</dbReference>
<sequence length="540" mass="56555">MSGDDRYGVPLRASDGSALVLDAHVPAAAGPGARVPCVVTRTAYGRSRHLAEGRAWRERGLAYVVQDVRGRHDSDGTWAPYRGERADGAALVDWITAQPWSDGRVVAYGGSYSGFTAWAMAVERPEAVRAVVSLGPSMSLARTKFGGGGILRLAEHASWWLERGDARTSRDGLAAQVFRERPGLLRHLPVVDLPRETGAHLPSWRGIVEDGAGARTGEEITRAELAALTAATLHVGGWHDLLLPETLEHHGVAGSAVPGTPAHLLVGPWEHDLVGSSSGRVGDLDHGGDAVVPWGRMLVDWISDALDGALPPRRARVHVRGSGWEDHGDWPPPHTPTRVAWASGGELAFVHDPRDPRPSRHPGVDRRALASRPDAVRARTLPLDGPLRLTGDVSVELTSGSDAPGTDWIARLLARDPDGAEQELVVGETTVTGPHEGVRTAIALGPVAVLLPAGTVLVLELAGADAPRLARNLGGPPGERCTSAIETPVRQRVILDATMRLVLVLPIAAGTAPTPDGAHAGAEPAGATGTSTGTGTGAAS</sequence>
<evidence type="ECO:0000259" key="3">
    <source>
        <dbReference type="SMART" id="SM00939"/>
    </source>
</evidence>
<evidence type="ECO:0000256" key="2">
    <source>
        <dbReference type="SAM" id="MobiDB-lite"/>
    </source>
</evidence>
<evidence type="ECO:0000313" key="4">
    <source>
        <dbReference type="EMBL" id="OUE27578.1"/>
    </source>
</evidence>
<dbReference type="AlphaFoldDB" id="A0A251YU33"/>
<feature type="compositionally biased region" description="Basic and acidic residues" evidence="2">
    <location>
        <begin position="350"/>
        <end position="368"/>
    </location>
</feature>
<dbReference type="SUPFAM" id="SSF49785">
    <property type="entry name" value="Galactose-binding domain-like"/>
    <property type="match status" value="1"/>
</dbReference>
<dbReference type="OrthoDB" id="5240615at2"/>
<keyword evidence="1" id="KW-0378">Hydrolase</keyword>
<dbReference type="InterPro" id="IPR013736">
    <property type="entry name" value="Xaa-Pro_dipept_C"/>
</dbReference>
<dbReference type="EMBL" id="MDJZ01000004">
    <property type="protein sequence ID" value="OUE27578.1"/>
    <property type="molecule type" value="Genomic_DNA"/>
</dbReference>